<organism evidence="2 3">
    <name type="scientific">Cardamine amara subsp. amara</name>
    <dbReference type="NCBI Taxonomy" id="228776"/>
    <lineage>
        <taxon>Eukaryota</taxon>
        <taxon>Viridiplantae</taxon>
        <taxon>Streptophyta</taxon>
        <taxon>Embryophyta</taxon>
        <taxon>Tracheophyta</taxon>
        <taxon>Spermatophyta</taxon>
        <taxon>Magnoliopsida</taxon>
        <taxon>eudicotyledons</taxon>
        <taxon>Gunneridae</taxon>
        <taxon>Pentapetalae</taxon>
        <taxon>rosids</taxon>
        <taxon>malvids</taxon>
        <taxon>Brassicales</taxon>
        <taxon>Brassicaceae</taxon>
        <taxon>Cardamineae</taxon>
        <taxon>Cardamine</taxon>
    </lineage>
</organism>
<dbReference type="PANTHER" id="PTHR31111">
    <property type="entry name" value="BNAA05G37150D PROTEIN-RELATED"/>
    <property type="match status" value="1"/>
</dbReference>
<keyword evidence="3" id="KW-1185">Reference proteome</keyword>
<dbReference type="NCBIfam" id="TIGR01640">
    <property type="entry name" value="F_box_assoc_1"/>
    <property type="match status" value="1"/>
</dbReference>
<gene>
    <name evidence="2" type="ORF">V5N11_029222</name>
</gene>
<dbReference type="PANTHER" id="PTHR31111:SF25">
    <property type="entry name" value="F-BOX ASSOCIATED UBIQUITINATION EFFECTOR FAMILY PROTEIN"/>
    <property type="match status" value="1"/>
</dbReference>
<reference evidence="2 3" key="1">
    <citation type="submission" date="2024-04" db="EMBL/GenBank/DDBJ databases">
        <title>Genome assembly C_amara_ONT_v2.</title>
        <authorList>
            <person name="Yant L."/>
            <person name="Moore C."/>
            <person name="Slenker M."/>
        </authorList>
    </citation>
    <scope>NUCLEOTIDE SEQUENCE [LARGE SCALE GENOMIC DNA]</scope>
    <source>
        <tissue evidence="2">Leaf</tissue>
    </source>
</reference>
<protein>
    <submittedName>
        <fullName evidence="2">F-box protein</fullName>
    </submittedName>
</protein>
<proteinExistence type="predicted"/>
<evidence type="ECO:0000259" key="1">
    <source>
        <dbReference type="Pfam" id="PF08268"/>
    </source>
</evidence>
<name>A0ABD1BI63_CARAN</name>
<accession>A0ABD1BI63</accession>
<evidence type="ECO:0000313" key="2">
    <source>
        <dbReference type="EMBL" id="KAL1213856.1"/>
    </source>
</evidence>
<dbReference type="Proteomes" id="UP001558713">
    <property type="component" value="Unassembled WGS sequence"/>
</dbReference>
<evidence type="ECO:0000313" key="3">
    <source>
        <dbReference type="Proteomes" id="UP001558713"/>
    </source>
</evidence>
<comment type="caution">
    <text evidence="2">The sequence shown here is derived from an EMBL/GenBank/DDBJ whole genome shotgun (WGS) entry which is preliminary data.</text>
</comment>
<dbReference type="InterPro" id="IPR017451">
    <property type="entry name" value="F-box-assoc_interact_dom"/>
</dbReference>
<dbReference type="InterPro" id="IPR013187">
    <property type="entry name" value="F-box-assoc_dom_typ3"/>
</dbReference>
<dbReference type="AlphaFoldDB" id="A0ABD1BI63"/>
<sequence length="233" mass="26893">MRFKCVSKVWSSLISSRYFNNLFFKVPSSPKRERRVFLSVVGLIFYSEYLLCSGSSSFLEIKQDLTYPGKGGLMVNALRGLMCFRIGMMLSASCLGRELRIYNLTTRQVVNFPKVESNMLNSDSCMWNNLGHDPVNDEYKVLSIVWSEWGRLETKVLVLGAGASWRNTRRRKSHTPHPFRPPYSYTQVISINGVLYYGARCDKKRCVVMSFDWACEEFNMIESPVKARITWLS</sequence>
<dbReference type="EMBL" id="JBANAX010000329">
    <property type="protein sequence ID" value="KAL1213856.1"/>
    <property type="molecule type" value="Genomic_DNA"/>
</dbReference>
<feature type="domain" description="F-box associated beta-propeller type 3" evidence="1">
    <location>
        <begin position="61"/>
        <end position="227"/>
    </location>
</feature>
<dbReference type="Pfam" id="PF08268">
    <property type="entry name" value="FBA_3"/>
    <property type="match status" value="1"/>
</dbReference>